<proteinExistence type="predicted"/>
<keyword evidence="2" id="KW-1185">Reference proteome</keyword>
<gene>
    <name evidence="1" type="ORF">AFUS01_LOCUS17233</name>
</gene>
<organism evidence="1 2">
    <name type="scientific">Allacma fusca</name>
    <dbReference type="NCBI Taxonomy" id="39272"/>
    <lineage>
        <taxon>Eukaryota</taxon>
        <taxon>Metazoa</taxon>
        <taxon>Ecdysozoa</taxon>
        <taxon>Arthropoda</taxon>
        <taxon>Hexapoda</taxon>
        <taxon>Collembola</taxon>
        <taxon>Symphypleona</taxon>
        <taxon>Sminthuridae</taxon>
        <taxon>Allacma</taxon>
    </lineage>
</organism>
<dbReference type="EMBL" id="CAJVCH010163822">
    <property type="protein sequence ID" value="CAG7728456.1"/>
    <property type="molecule type" value="Genomic_DNA"/>
</dbReference>
<dbReference type="Proteomes" id="UP000708208">
    <property type="component" value="Unassembled WGS sequence"/>
</dbReference>
<comment type="caution">
    <text evidence="1">The sequence shown here is derived from an EMBL/GenBank/DDBJ whole genome shotgun (WGS) entry which is preliminary data.</text>
</comment>
<dbReference type="AlphaFoldDB" id="A0A8J2KN57"/>
<evidence type="ECO:0000313" key="1">
    <source>
        <dbReference type="EMBL" id="CAG7728456.1"/>
    </source>
</evidence>
<accession>A0A8J2KN57</accession>
<name>A0A8J2KN57_9HEXA</name>
<evidence type="ECO:0000313" key="2">
    <source>
        <dbReference type="Proteomes" id="UP000708208"/>
    </source>
</evidence>
<protein>
    <submittedName>
        <fullName evidence="1">Uncharacterized protein</fullName>
    </submittedName>
</protein>
<sequence length="53" mass="5719">MDVDSKVSLPTDVPTILEKKLGNVATVSIQATTSRKLQMSTTVSIMRTPDGKK</sequence>
<reference evidence="1" key="1">
    <citation type="submission" date="2021-06" db="EMBL/GenBank/DDBJ databases">
        <authorList>
            <person name="Hodson N. C."/>
            <person name="Mongue J. A."/>
            <person name="Jaron S. K."/>
        </authorList>
    </citation>
    <scope>NUCLEOTIDE SEQUENCE</scope>
</reference>